<protein>
    <submittedName>
        <fullName evidence="2">Uncharacterized protein</fullName>
    </submittedName>
</protein>
<feature type="transmembrane region" description="Helical" evidence="1">
    <location>
        <begin position="42"/>
        <end position="64"/>
    </location>
</feature>
<evidence type="ECO:0000313" key="3">
    <source>
        <dbReference type="Proteomes" id="UP000244161"/>
    </source>
</evidence>
<keyword evidence="1" id="KW-1133">Transmembrane helix</keyword>
<name>A0A2T5IFU6_9LACT</name>
<dbReference type="AlphaFoldDB" id="A0A2T5IFU6"/>
<keyword evidence="3" id="KW-1185">Reference proteome</keyword>
<keyword evidence="1" id="KW-0812">Transmembrane</keyword>
<gene>
    <name evidence="2" type="ORF">C8U37_11655</name>
</gene>
<proteinExistence type="predicted"/>
<dbReference type="RefSeq" id="WP_108033297.1">
    <property type="nucleotide sequence ID" value="NZ_QAOM01000016.1"/>
</dbReference>
<dbReference type="OrthoDB" id="2168740at2"/>
<evidence type="ECO:0000313" key="2">
    <source>
        <dbReference type="EMBL" id="PTQ82714.1"/>
    </source>
</evidence>
<reference evidence="2 3" key="1">
    <citation type="submission" date="2018-04" db="EMBL/GenBank/DDBJ databases">
        <title>Genomic Encyclopedia of Archaeal and Bacterial Type Strains, Phase II (KMG-II): from individual species to whole genera.</title>
        <authorList>
            <person name="Goeker M."/>
        </authorList>
    </citation>
    <scope>NUCLEOTIDE SEQUENCE [LARGE SCALE GENOMIC DNA]</scope>
    <source>
        <strain evidence="2 3">DSM 18806</strain>
    </source>
</reference>
<accession>A0A2T5IFU6</accession>
<dbReference type="EMBL" id="QAOM01000016">
    <property type="protein sequence ID" value="PTQ82714.1"/>
    <property type="molecule type" value="Genomic_DNA"/>
</dbReference>
<organism evidence="2 3">
    <name type="scientific">Trichococcus patagoniensis</name>
    <dbReference type="NCBI Taxonomy" id="382641"/>
    <lineage>
        <taxon>Bacteria</taxon>
        <taxon>Bacillati</taxon>
        <taxon>Bacillota</taxon>
        <taxon>Bacilli</taxon>
        <taxon>Lactobacillales</taxon>
        <taxon>Carnobacteriaceae</taxon>
        <taxon>Trichococcus</taxon>
    </lineage>
</organism>
<feature type="transmembrane region" description="Helical" evidence="1">
    <location>
        <begin position="76"/>
        <end position="97"/>
    </location>
</feature>
<comment type="caution">
    <text evidence="2">The sequence shown here is derived from an EMBL/GenBank/DDBJ whole genome shotgun (WGS) entry which is preliminary data.</text>
</comment>
<feature type="transmembrane region" description="Helical" evidence="1">
    <location>
        <begin position="20"/>
        <end position="36"/>
    </location>
</feature>
<keyword evidence="1" id="KW-0472">Membrane</keyword>
<dbReference type="Proteomes" id="UP000244161">
    <property type="component" value="Unassembled WGS sequence"/>
</dbReference>
<sequence length="98" mass="11058">MRKKDEMEQRVANKSAKITLFVTVTALFIIGGVEYFRNDMKMNILLVIAQLSISLLLLLEQYYLSKANEDNTFKKILVITLVPVIILGAILLGIAFLV</sequence>
<evidence type="ECO:0000256" key="1">
    <source>
        <dbReference type="SAM" id="Phobius"/>
    </source>
</evidence>